<sequence length="509" mass="55798">MRRAPRYRKPRTFVTVAIAIASALCCVAVLAALQPPREPRRVVVAQAASINPLPTTIGFADADSYGMSQADLAQAATKWALTKAKTVRLMIPWAGVEPVQGRLDWRNVDKVVDAAVAKDIPVMGFINSTPAWAVGPGGHPLSGRPASPEVYGDFVAKVAERYAGKISAYEIWNEPNAVTFYTPAPDPAGYTDLLKAAYPRIKAVDPSATVIGGVLGAVVDFGSLTINPVRFLEEMYDAGAKNFFDAVSFHPYHYSLKFSEGVPVANSPVNQLIAMRQVMVANGDSDKKIWGTEYGQPTSKVSESEQGAFVKDILTTWQELPYAGPLLIYTTRDRQTGSANVQDTFGVYRTDWTPKLAQQIMLFAPGKSWAYTRFAGQTNPEWGEVLSPVFPLTPKVWAQMRTVSTLFETPKQNSFIASPNPIAQIAVSRRLVPTSPFENGTQSFDNGVRMWWSQATGARWLDGLMAQAWVPELGLAVSDKYTDNGSARMDFEHGYITWTPWIGVKVTFT</sequence>
<dbReference type="Gene3D" id="3.20.20.80">
    <property type="entry name" value="Glycosidases"/>
    <property type="match status" value="1"/>
</dbReference>
<dbReference type="SUPFAM" id="SSF51445">
    <property type="entry name" value="(Trans)glycosidases"/>
    <property type="match status" value="1"/>
</dbReference>
<dbReference type="InterPro" id="IPR001547">
    <property type="entry name" value="Glyco_hydro_5"/>
</dbReference>
<dbReference type="EMBL" id="MVHP01000004">
    <property type="protein sequence ID" value="ORA67904.1"/>
    <property type="molecule type" value="Genomic_DNA"/>
</dbReference>
<dbReference type="GO" id="GO:0004553">
    <property type="term" value="F:hydrolase activity, hydrolyzing O-glycosyl compounds"/>
    <property type="evidence" value="ECO:0007669"/>
    <property type="project" value="InterPro"/>
</dbReference>
<dbReference type="Pfam" id="PF00150">
    <property type="entry name" value="Cellulase"/>
    <property type="match status" value="1"/>
</dbReference>
<dbReference type="AlphaFoldDB" id="A0A1A0Q556"/>
<evidence type="ECO:0000256" key="1">
    <source>
        <dbReference type="ARBA" id="ARBA00022801"/>
    </source>
</evidence>
<dbReference type="STRING" id="81858.BST23_05900"/>
<organism evidence="6 7">
    <name type="scientific">Mycolicibacterium elephantis</name>
    <dbReference type="NCBI Taxonomy" id="81858"/>
    <lineage>
        <taxon>Bacteria</taxon>
        <taxon>Bacillati</taxon>
        <taxon>Actinomycetota</taxon>
        <taxon>Actinomycetes</taxon>
        <taxon>Mycobacteriales</taxon>
        <taxon>Mycobacteriaceae</taxon>
        <taxon>Mycolicibacterium</taxon>
    </lineage>
</organism>
<evidence type="ECO:0000256" key="3">
    <source>
        <dbReference type="RuleBase" id="RU361153"/>
    </source>
</evidence>
<evidence type="ECO:0000313" key="6">
    <source>
        <dbReference type="EMBL" id="ORA67904.1"/>
    </source>
</evidence>
<feature type="chain" id="PRO_5030024893" description="Glycoside hydrolase family 5 domain-containing protein" evidence="4">
    <location>
        <begin position="32"/>
        <end position="509"/>
    </location>
</feature>
<dbReference type="GO" id="GO:0000272">
    <property type="term" value="P:polysaccharide catabolic process"/>
    <property type="evidence" value="ECO:0007669"/>
    <property type="project" value="InterPro"/>
</dbReference>
<dbReference type="PANTHER" id="PTHR12631:SF10">
    <property type="entry name" value="BETA-XYLOSIDASE-LIKE PROTEIN-RELATED"/>
    <property type="match status" value="1"/>
</dbReference>
<evidence type="ECO:0000256" key="2">
    <source>
        <dbReference type="ARBA" id="ARBA00023295"/>
    </source>
</evidence>
<dbReference type="RefSeq" id="WP_064892656.1">
    <property type="nucleotide sequence ID" value="NZ_LZSD01000017.1"/>
</dbReference>
<protein>
    <recommendedName>
        <fullName evidence="5">Glycoside hydrolase family 5 domain-containing protein</fullName>
    </recommendedName>
</protein>
<comment type="similarity">
    <text evidence="3">Belongs to the glycosyl hydrolase 5 (cellulase A) family.</text>
</comment>
<dbReference type="PANTHER" id="PTHR12631">
    <property type="entry name" value="ALPHA-L-IDURONIDASE"/>
    <property type="match status" value="1"/>
</dbReference>
<dbReference type="Proteomes" id="UP000192772">
    <property type="component" value="Unassembled WGS sequence"/>
</dbReference>
<keyword evidence="4" id="KW-0732">Signal</keyword>
<keyword evidence="1 3" id="KW-0378">Hydrolase</keyword>
<gene>
    <name evidence="6" type="ORF">BST23_05900</name>
</gene>
<name>A0A1A0Q556_9MYCO</name>
<reference evidence="6 7" key="1">
    <citation type="submission" date="2017-02" db="EMBL/GenBank/DDBJ databases">
        <title>The new phylogeny of genus Mycobacterium.</title>
        <authorList>
            <person name="Tortoli E."/>
            <person name="Trovato A."/>
            <person name="Cirillo D.M."/>
        </authorList>
    </citation>
    <scope>NUCLEOTIDE SEQUENCE [LARGE SCALE GENOMIC DNA]</scope>
    <source>
        <strain evidence="6 7">FI-09383</strain>
    </source>
</reference>
<evidence type="ECO:0000259" key="5">
    <source>
        <dbReference type="Pfam" id="PF00150"/>
    </source>
</evidence>
<accession>A0A1X0D699</accession>
<accession>A0A1A0Q556</accession>
<feature type="signal peptide" evidence="4">
    <location>
        <begin position="1"/>
        <end position="31"/>
    </location>
</feature>
<comment type="caution">
    <text evidence="6">The sequence shown here is derived from an EMBL/GenBank/DDBJ whole genome shotgun (WGS) entry which is preliminary data.</text>
</comment>
<evidence type="ECO:0000256" key="4">
    <source>
        <dbReference type="SAM" id="SignalP"/>
    </source>
</evidence>
<feature type="domain" description="Glycoside hydrolase family 5" evidence="5">
    <location>
        <begin position="71"/>
        <end position="259"/>
    </location>
</feature>
<dbReference type="InterPro" id="IPR017853">
    <property type="entry name" value="GH"/>
</dbReference>
<evidence type="ECO:0000313" key="7">
    <source>
        <dbReference type="Proteomes" id="UP000192772"/>
    </source>
</evidence>
<dbReference type="InterPro" id="IPR051923">
    <property type="entry name" value="Glycosyl_Hydrolase_39"/>
</dbReference>
<proteinExistence type="inferred from homology"/>
<keyword evidence="2 3" id="KW-0326">Glycosidase</keyword>